<dbReference type="InterPro" id="IPR000792">
    <property type="entry name" value="Tscrpt_reg_LuxR_C"/>
</dbReference>
<dbReference type="AlphaFoldDB" id="A0A231VME4"/>
<dbReference type="RefSeq" id="WP_094044142.1">
    <property type="nucleotide sequence ID" value="NZ_NKHD01000009.1"/>
</dbReference>
<dbReference type="InterPro" id="IPR016032">
    <property type="entry name" value="Sig_transdc_resp-reg_C-effctor"/>
</dbReference>
<dbReference type="GO" id="GO:0003677">
    <property type="term" value="F:DNA binding"/>
    <property type="evidence" value="ECO:0007669"/>
    <property type="project" value="InterPro"/>
</dbReference>
<evidence type="ECO:0000256" key="2">
    <source>
        <dbReference type="ARBA" id="ARBA00023163"/>
    </source>
</evidence>
<evidence type="ECO:0000313" key="5">
    <source>
        <dbReference type="Proteomes" id="UP000215301"/>
    </source>
</evidence>
<dbReference type="InterPro" id="IPR029016">
    <property type="entry name" value="GAF-like_dom_sf"/>
</dbReference>
<dbReference type="SUPFAM" id="SSF46894">
    <property type="entry name" value="C-terminal effector domain of the bipartite response regulators"/>
    <property type="match status" value="1"/>
</dbReference>
<dbReference type="Proteomes" id="UP000215301">
    <property type="component" value="Unassembled WGS sequence"/>
</dbReference>
<dbReference type="EMBL" id="NKHD01000009">
    <property type="protein sequence ID" value="OXT08866.1"/>
    <property type="molecule type" value="Genomic_DNA"/>
</dbReference>
<evidence type="ECO:0000259" key="3">
    <source>
        <dbReference type="PROSITE" id="PS50043"/>
    </source>
</evidence>
<evidence type="ECO:0000313" key="4">
    <source>
        <dbReference type="EMBL" id="OXT08866.1"/>
    </source>
</evidence>
<keyword evidence="1" id="KW-0805">Transcription regulation</keyword>
<feature type="domain" description="HTH luxR-type" evidence="3">
    <location>
        <begin position="189"/>
        <end position="251"/>
    </location>
</feature>
<accession>A0A231VME4</accession>
<dbReference type="Pfam" id="PF00196">
    <property type="entry name" value="GerE"/>
    <property type="match status" value="1"/>
</dbReference>
<evidence type="ECO:0000256" key="1">
    <source>
        <dbReference type="ARBA" id="ARBA00023015"/>
    </source>
</evidence>
<name>A0A231VME4_THETR</name>
<comment type="caution">
    <text evidence="4">The sequence shown here is derived from an EMBL/GenBank/DDBJ whole genome shotgun (WGS) entry which is preliminary data.</text>
</comment>
<dbReference type="Gene3D" id="1.10.10.10">
    <property type="entry name" value="Winged helix-like DNA-binding domain superfamily/Winged helix DNA-binding domain"/>
    <property type="match status" value="1"/>
</dbReference>
<reference evidence="4 5" key="1">
    <citation type="submission" date="2017-06" db="EMBL/GenBank/DDBJ databases">
        <title>Isolation and characterization of a thermophilic and butanogenic Thermoanaerobacterium thermosaccharolyticum M5 capable of efficient degradation of hemicellulose.</title>
        <authorList>
            <person name="Xin F."/>
            <person name="Jiang Y."/>
        </authorList>
    </citation>
    <scope>NUCLEOTIDE SEQUENCE [LARGE SCALE GENOMIC DNA]</scope>
    <source>
        <strain evidence="4 5">M5</strain>
    </source>
</reference>
<proteinExistence type="predicted"/>
<dbReference type="PROSITE" id="PS50043">
    <property type="entry name" value="HTH_LUXR_2"/>
    <property type="match status" value="1"/>
</dbReference>
<dbReference type="SMART" id="SM00421">
    <property type="entry name" value="HTH_LUXR"/>
    <property type="match status" value="1"/>
</dbReference>
<sequence>MKYEVIKYDTHKHLFDEAWRRCTGRGLHQDAKPFMFVSDLYISDEKKLLIKAFRKSIHEISKINGQFKNYTYLLTDENGVIIDLAASNKGSFLHLNIGVQLKEEFAGINAVSIALNEREATFVKRNEHYLKCLRGIDCIAVPVFDNTCQLIGTVDISSECELSDECAFTAFLMAKYTEYNFILLKREMIKEKLEEVELKILKLTAEGKTDEEIAKMINRSISNVKYHKNKIFEILNVKNVKDCIYKAAKMDLI</sequence>
<keyword evidence="2" id="KW-0804">Transcription</keyword>
<dbReference type="GO" id="GO:0006355">
    <property type="term" value="P:regulation of DNA-templated transcription"/>
    <property type="evidence" value="ECO:0007669"/>
    <property type="project" value="InterPro"/>
</dbReference>
<gene>
    <name evidence="4" type="ORF">CE561_03705</name>
</gene>
<dbReference type="Gene3D" id="3.30.450.40">
    <property type="match status" value="1"/>
</dbReference>
<protein>
    <submittedName>
        <fullName evidence="4">Helix-turn-helix transcriptional regulator</fullName>
    </submittedName>
</protein>
<dbReference type="CDD" id="cd06170">
    <property type="entry name" value="LuxR_C_like"/>
    <property type="match status" value="1"/>
</dbReference>
<dbReference type="InterPro" id="IPR036388">
    <property type="entry name" value="WH-like_DNA-bd_sf"/>
</dbReference>
<organism evidence="4 5">
    <name type="scientific">Thermoanaerobacterium thermosaccharolyticum</name>
    <name type="common">Clostridium thermosaccharolyticum</name>
    <dbReference type="NCBI Taxonomy" id="1517"/>
    <lineage>
        <taxon>Bacteria</taxon>
        <taxon>Bacillati</taxon>
        <taxon>Bacillota</taxon>
        <taxon>Clostridia</taxon>
        <taxon>Thermoanaerobacterales</taxon>
        <taxon>Thermoanaerobacteraceae</taxon>
        <taxon>Thermoanaerobacterium</taxon>
    </lineage>
</organism>